<dbReference type="STRING" id="400055.SAMN04490243_1068"/>
<dbReference type="Gene3D" id="3.40.630.10">
    <property type="entry name" value="Zn peptidases"/>
    <property type="match status" value="1"/>
</dbReference>
<gene>
    <name evidence="6" type="ORF">SAMN04490243_1068</name>
</gene>
<dbReference type="RefSeq" id="WP_092981237.1">
    <property type="nucleotide sequence ID" value="NZ_FOYQ01000001.1"/>
</dbReference>
<keyword evidence="2" id="KW-0479">Metal-binding</keyword>
<evidence type="ECO:0000256" key="4">
    <source>
        <dbReference type="ARBA" id="ARBA00022833"/>
    </source>
</evidence>
<comment type="cofactor">
    <cofactor evidence="1">
        <name>Zn(2+)</name>
        <dbReference type="ChEBI" id="CHEBI:29105"/>
    </cofactor>
</comment>
<evidence type="ECO:0000256" key="1">
    <source>
        <dbReference type="ARBA" id="ARBA00001947"/>
    </source>
</evidence>
<keyword evidence="7" id="KW-1185">Reference proteome</keyword>
<evidence type="ECO:0000313" key="6">
    <source>
        <dbReference type="EMBL" id="SFR35938.1"/>
    </source>
</evidence>
<dbReference type="PANTHER" id="PTHR37326">
    <property type="entry name" value="BLL3975 PROTEIN"/>
    <property type="match status" value="1"/>
</dbReference>
<name>A0A1I6G180_9FLAO</name>
<dbReference type="Proteomes" id="UP000199534">
    <property type="component" value="Unassembled WGS sequence"/>
</dbReference>
<evidence type="ECO:0000313" key="7">
    <source>
        <dbReference type="Proteomes" id="UP000199534"/>
    </source>
</evidence>
<protein>
    <recommendedName>
        <fullName evidence="5">Succinylglutamate desuccinylase/Aspartoacylase catalytic domain-containing protein</fullName>
    </recommendedName>
</protein>
<evidence type="ECO:0000256" key="2">
    <source>
        <dbReference type="ARBA" id="ARBA00022723"/>
    </source>
</evidence>
<evidence type="ECO:0000256" key="3">
    <source>
        <dbReference type="ARBA" id="ARBA00022801"/>
    </source>
</evidence>
<dbReference type="InterPro" id="IPR055438">
    <property type="entry name" value="AstE_AspA_cat"/>
</dbReference>
<accession>A0A1I6G180</accession>
<dbReference type="PIRSF" id="PIRSF039012">
    <property type="entry name" value="ASP"/>
    <property type="match status" value="1"/>
</dbReference>
<dbReference type="InterPro" id="IPR053138">
    <property type="entry name" value="N-alpha-Ac-DABA_deacetylase"/>
</dbReference>
<reference evidence="6 7" key="1">
    <citation type="submission" date="2016-10" db="EMBL/GenBank/DDBJ databases">
        <authorList>
            <person name="de Groot N.N."/>
        </authorList>
    </citation>
    <scope>NUCLEOTIDE SEQUENCE [LARGE SCALE GENOMIC DNA]</scope>
    <source>
        <strain evidence="6 7">DSM 21019</strain>
    </source>
</reference>
<dbReference type="Pfam" id="PF24827">
    <property type="entry name" value="AstE_AspA_cat"/>
    <property type="match status" value="1"/>
</dbReference>
<keyword evidence="4" id="KW-0862">Zinc</keyword>
<organism evidence="6 7">
    <name type="scientific">Robiginitalea myxolifaciens</name>
    <dbReference type="NCBI Taxonomy" id="400055"/>
    <lineage>
        <taxon>Bacteria</taxon>
        <taxon>Pseudomonadati</taxon>
        <taxon>Bacteroidota</taxon>
        <taxon>Flavobacteriia</taxon>
        <taxon>Flavobacteriales</taxon>
        <taxon>Flavobacteriaceae</taxon>
        <taxon>Robiginitalea</taxon>
    </lineage>
</organism>
<dbReference type="AlphaFoldDB" id="A0A1I6G180"/>
<keyword evidence="3" id="KW-0378">Hydrolase</keyword>
<dbReference type="OrthoDB" id="9782876at2"/>
<dbReference type="GO" id="GO:0046872">
    <property type="term" value="F:metal ion binding"/>
    <property type="evidence" value="ECO:0007669"/>
    <property type="project" value="UniProtKB-KW"/>
</dbReference>
<dbReference type="CDD" id="cd06251">
    <property type="entry name" value="M14_ASTE_ASPA-like"/>
    <property type="match status" value="1"/>
</dbReference>
<dbReference type="GO" id="GO:0016788">
    <property type="term" value="F:hydrolase activity, acting on ester bonds"/>
    <property type="evidence" value="ECO:0007669"/>
    <property type="project" value="InterPro"/>
</dbReference>
<evidence type="ECO:0000259" key="5">
    <source>
        <dbReference type="Pfam" id="PF24827"/>
    </source>
</evidence>
<dbReference type="InterPro" id="IPR043795">
    <property type="entry name" value="N-alpha-Ac-DABA-like"/>
</dbReference>
<dbReference type="PANTHER" id="PTHR37326:SF2">
    <property type="entry name" value="SUCCINYLGLUTAMATE DESUCCINYLASE_ASPARTOACYLASE FAMILY PROTEIN"/>
    <property type="match status" value="1"/>
</dbReference>
<proteinExistence type="predicted"/>
<dbReference type="EMBL" id="FOYQ01000001">
    <property type="protein sequence ID" value="SFR35938.1"/>
    <property type="molecule type" value="Genomic_DNA"/>
</dbReference>
<dbReference type="GO" id="GO:0016811">
    <property type="term" value="F:hydrolase activity, acting on carbon-nitrogen (but not peptide) bonds, in linear amides"/>
    <property type="evidence" value="ECO:0007669"/>
    <property type="project" value="InterPro"/>
</dbReference>
<dbReference type="SUPFAM" id="SSF53187">
    <property type="entry name" value="Zn-dependent exopeptidases"/>
    <property type="match status" value="1"/>
</dbReference>
<feature type="domain" description="Succinylglutamate desuccinylase/Aspartoacylase catalytic" evidence="5">
    <location>
        <begin position="48"/>
        <end position="228"/>
    </location>
</feature>
<sequence length="321" mass="35293">MDTPKQELNIAGTAIPPGTQKRVNLQVGRLPTGTLIDIPVYVFNGKEPGPCLLVQAGLHGDEINGIEVVRRMLEKGLFQVEKGCVMAVPVMNIYGFIHFSRDLPDGKDVNRSFPGSAKGSLARRMAWLYRNEVMSAMDLAVDLHTGGAQRANYPQARYTPGDEKGKELAAVFQAPVFFASKLIKGSFRQAAEQLGKTSIVYEAGESGRFDEQAIREGIQGIMQLMRHLEMITALPAIFAEQYQSVHLEKRRWLRAPMAGMFVPEVLNGAQVTQGEPLGIVTDTFAKRKKQLKAPYDGYIICINHQAVVNQGDALFHIGSPG</sequence>